<dbReference type="EMBL" id="GEZM01082534">
    <property type="protein sequence ID" value="JAV61334.1"/>
    <property type="molecule type" value="Transcribed_RNA"/>
</dbReference>
<dbReference type="InterPro" id="IPR005135">
    <property type="entry name" value="Endo/exonuclease/phosphatase"/>
</dbReference>
<dbReference type="Pfam" id="PF03372">
    <property type="entry name" value="Exo_endo_phos"/>
    <property type="match status" value="1"/>
</dbReference>
<dbReference type="SUPFAM" id="SSF56219">
    <property type="entry name" value="DNase I-like"/>
    <property type="match status" value="1"/>
</dbReference>
<sequence length="991" mass="117173">MNKGNEMEQINLWKFGTWNIRSINGKEEELMREFKQEKLDIIAICETKKKGRGAIEMDEGDVLLYSGVSEETRARGGVACIVSARHANKLIQWEFINERMLKLQIKLHQKDHTTILIAYGPNEDESEGKKDEFWEALSENTENIAERLIIMGDLNSRVGKKMEGTPDVIGPYGEVHRNKNGDRLINFCVENNLIIANTYYKHKDIHMYTREAQTRGEKSIIDYVLIKREYRHEVIDVRVKRGPDIYSDHYLVEAKLRVRNQMQIKQKHRPHPQQVHEKIRTYKLMDKETGNIYTEKIEKHLLETRHEWRNMDLKHIWKYFKEIILSTAEETCGSIRIRKNKKQTSWWNQSIREEVRSKKEKWKQYLIRKTEESYSKYKQQRVKVKNMIIEAKRQAWMEFGNKMEKDSKTNQKLFYRVLKSMKKPREYKTMHLKDKNHKIITDQGEVMERWREYFQELLSNNRQQDTTNKHVRNEAVIEEEADAITMEEVIQRVKAQKKGKAAGHDKIAPEMIQKLGKNGIEMLTTILNKAWQRGEVPEDWRIGVIIPIHKKGDTKDCSNYRGITILSNVAKIYEGVLENRLKQQIEHQLDNAQSGFRKGRGIQDHIFTIKQIMEKIMEYNKQICLAFVDLEKAFDRVPQRLVWESLERRGVNAKLRRGIRSLYTENRNYVRKNNTQSKTFNVEDGLRQGGVLSPTLFIIIMDDVIKEVRKTVKKVQVGYNKLQPVEISECVFADDLMICAKSERDLQMNLGAWKEELEKRNMRINCNKTKVMVIGKENRSMDIEIGSDKIEQVDVYKYLGVLIHRDGSMDAEVQDRISSAARLYHALRNKFISKREVSDKTKMTVYKTIYRPILTFGSETWNITSAIKSKVQVMEMKFLRRIKGITRYDRIRNDTIREELGVETVIQTIETQQLRWFGHLNRMDDNIPVKRIWEAKGQGRRGRGRPKRTWNQQVEAVLDTRGKTWMEAKTLSRNKTLWKMLLKERYPQPQE</sequence>
<dbReference type="GO" id="GO:0003824">
    <property type="term" value="F:catalytic activity"/>
    <property type="evidence" value="ECO:0007669"/>
    <property type="project" value="InterPro"/>
</dbReference>
<dbReference type="PANTHER" id="PTHR47027:SF30">
    <property type="entry name" value="THAP-TYPE DOMAIN-CONTAINING PROTEIN"/>
    <property type="match status" value="1"/>
</dbReference>
<accession>A0A1Y1KJ02</accession>
<dbReference type="AlphaFoldDB" id="A0A1Y1KJ02"/>
<dbReference type="PROSITE" id="PS50878">
    <property type="entry name" value="RT_POL"/>
    <property type="match status" value="1"/>
</dbReference>
<dbReference type="InterPro" id="IPR036691">
    <property type="entry name" value="Endo/exonu/phosph_ase_sf"/>
</dbReference>
<proteinExistence type="predicted"/>
<dbReference type="CDD" id="cd01650">
    <property type="entry name" value="RT_nLTR_like"/>
    <property type="match status" value="1"/>
</dbReference>
<dbReference type="EMBL" id="GEZM01082533">
    <property type="protein sequence ID" value="JAV61336.1"/>
    <property type="molecule type" value="Transcribed_RNA"/>
</dbReference>
<dbReference type="Gene3D" id="3.60.10.10">
    <property type="entry name" value="Endonuclease/exonuclease/phosphatase"/>
    <property type="match status" value="1"/>
</dbReference>
<dbReference type="InterPro" id="IPR043128">
    <property type="entry name" value="Rev_trsase/Diguanyl_cyclase"/>
</dbReference>
<evidence type="ECO:0000313" key="2">
    <source>
        <dbReference type="EMBL" id="JAV61334.1"/>
    </source>
</evidence>
<dbReference type="Gene3D" id="3.30.70.270">
    <property type="match status" value="1"/>
</dbReference>
<dbReference type="Pfam" id="PF00078">
    <property type="entry name" value="RVT_1"/>
    <property type="match status" value="1"/>
</dbReference>
<organism evidence="2">
    <name type="scientific">Photinus pyralis</name>
    <name type="common">Common eastern firefly</name>
    <name type="synonym">Lampyris pyralis</name>
    <dbReference type="NCBI Taxonomy" id="7054"/>
    <lineage>
        <taxon>Eukaryota</taxon>
        <taxon>Metazoa</taxon>
        <taxon>Ecdysozoa</taxon>
        <taxon>Arthropoda</taxon>
        <taxon>Hexapoda</taxon>
        <taxon>Insecta</taxon>
        <taxon>Pterygota</taxon>
        <taxon>Neoptera</taxon>
        <taxon>Endopterygota</taxon>
        <taxon>Coleoptera</taxon>
        <taxon>Polyphaga</taxon>
        <taxon>Elateriformia</taxon>
        <taxon>Elateroidea</taxon>
        <taxon>Lampyridae</taxon>
        <taxon>Lampyrinae</taxon>
        <taxon>Photinus</taxon>
    </lineage>
</organism>
<protein>
    <recommendedName>
        <fullName evidence="1">Reverse transcriptase domain-containing protein</fullName>
    </recommendedName>
</protein>
<dbReference type="CDD" id="cd09076">
    <property type="entry name" value="L1-EN"/>
    <property type="match status" value="1"/>
</dbReference>
<dbReference type="SUPFAM" id="SSF56672">
    <property type="entry name" value="DNA/RNA polymerases"/>
    <property type="match status" value="1"/>
</dbReference>
<dbReference type="InterPro" id="IPR043502">
    <property type="entry name" value="DNA/RNA_pol_sf"/>
</dbReference>
<reference evidence="2" key="1">
    <citation type="journal article" date="2016" name="Sci. Rep.">
        <title>Molecular characterization of firefly nuptial gifts: a multi-omics approach sheds light on postcopulatory sexual selection.</title>
        <authorList>
            <person name="Al-Wathiqui N."/>
            <person name="Fallon T.R."/>
            <person name="South A."/>
            <person name="Weng J.K."/>
            <person name="Lewis S.M."/>
        </authorList>
    </citation>
    <scope>NUCLEOTIDE SEQUENCE</scope>
</reference>
<feature type="domain" description="Reverse transcriptase" evidence="1">
    <location>
        <begin position="529"/>
        <end position="803"/>
    </location>
</feature>
<dbReference type="GO" id="GO:0071897">
    <property type="term" value="P:DNA biosynthetic process"/>
    <property type="evidence" value="ECO:0007669"/>
    <property type="project" value="UniProtKB-ARBA"/>
</dbReference>
<dbReference type="PANTHER" id="PTHR47027">
    <property type="entry name" value="REVERSE TRANSCRIPTASE DOMAIN-CONTAINING PROTEIN"/>
    <property type="match status" value="1"/>
</dbReference>
<evidence type="ECO:0000259" key="1">
    <source>
        <dbReference type="PROSITE" id="PS50878"/>
    </source>
</evidence>
<dbReference type="InterPro" id="IPR000477">
    <property type="entry name" value="RT_dom"/>
</dbReference>
<name>A0A1Y1KJ02_PHOPY</name>